<dbReference type="OrthoDB" id="9810365at2"/>
<gene>
    <name evidence="9 15" type="primary">leuS</name>
    <name evidence="15" type="ORF">CEM_132</name>
</gene>
<keyword evidence="6 9" id="KW-0648">Protein biosynthesis</keyword>
<dbReference type="PANTHER" id="PTHR43740:SF2">
    <property type="entry name" value="LEUCINE--TRNA LIGASE, MITOCHONDRIAL"/>
    <property type="match status" value="1"/>
</dbReference>
<evidence type="ECO:0000256" key="4">
    <source>
        <dbReference type="ARBA" id="ARBA00022741"/>
    </source>
</evidence>
<dbReference type="InterPro" id="IPR013155">
    <property type="entry name" value="M/V/L/I-tRNA-synth_anticd-bd"/>
</dbReference>
<dbReference type="Gene3D" id="1.10.730.10">
    <property type="entry name" value="Isoleucyl-tRNA Synthetase, Domain 1"/>
    <property type="match status" value="2"/>
</dbReference>
<dbReference type="GO" id="GO:0005524">
    <property type="term" value="F:ATP binding"/>
    <property type="evidence" value="ECO:0007669"/>
    <property type="project" value="UniProtKB-UniRule"/>
</dbReference>
<feature type="domain" description="Leucyl-tRNA synthetase editing" evidence="14">
    <location>
        <begin position="220"/>
        <end position="404"/>
    </location>
</feature>
<dbReference type="PRINTS" id="PR00985">
    <property type="entry name" value="TRNASYNTHLEU"/>
</dbReference>
<dbReference type="Pfam" id="PF08264">
    <property type="entry name" value="Anticodon_1"/>
    <property type="match status" value="1"/>
</dbReference>
<comment type="subcellular location">
    <subcellularLocation>
        <location evidence="9">Cytoplasm</location>
    </subcellularLocation>
</comment>
<feature type="short sequence motif" description="'KMSKS' region" evidence="9">
    <location>
        <begin position="611"/>
        <end position="615"/>
    </location>
</feature>
<dbReference type="SUPFAM" id="SSF47323">
    <property type="entry name" value="Anticodon-binding domain of a subclass of class I aminoacyl-tRNA synthetases"/>
    <property type="match status" value="1"/>
</dbReference>
<feature type="short sequence motif" description="'HIGH' region" evidence="9">
    <location>
        <begin position="42"/>
        <end position="52"/>
    </location>
</feature>
<keyword evidence="7 9" id="KW-0030">Aminoacyl-tRNA synthetase</keyword>
<dbReference type="PATRIC" id="fig|1495769.3.peg.122"/>
<dbReference type="EMBL" id="LM655252">
    <property type="protein sequence ID" value="CDZ16400.1"/>
    <property type="molecule type" value="Genomic_DNA"/>
</dbReference>
<dbReference type="EC" id="6.1.1.4" evidence="9"/>
<evidence type="ECO:0000259" key="14">
    <source>
        <dbReference type="Pfam" id="PF13603"/>
    </source>
</evidence>
<dbReference type="InterPro" id="IPR015413">
    <property type="entry name" value="Methionyl/Leucyl_tRNA_Synth"/>
</dbReference>
<dbReference type="GO" id="GO:0002161">
    <property type="term" value="F:aminoacyl-tRNA deacylase activity"/>
    <property type="evidence" value="ECO:0007669"/>
    <property type="project" value="InterPro"/>
</dbReference>
<dbReference type="NCBIfam" id="TIGR00396">
    <property type="entry name" value="leuS_bact"/>
    <property type="match status" value="1"/>
</dbReference>
<dbReference type="Gene3D" id="3.10.20.590">
    <property type="match status" value="1"/>
</dbReference>
<organism evidence="15 16">
    <name type="scientific">Candidatus Johnevansia muelleri</name>
    <dbReference type="NCBI Taxonomy" id="1495769"/>
    <lineage>
        <taxon>Bacteria</taxon>
        <taxon>Pseudomonadati</taxon>
        <taxon>Pseudomonadota</taxon>
        <taxon>Gammaproteobacteria</taxon>
        <taxon>Candidatus Johnevansiales</taxon>
        <taxon>Candidatus Johnevansiaceae</taxon>
        <taxon>Candidatus Johnevansia</taxon>
    </lineage>
</organism>
<keyword evidence="5 9" id="KW-0067">ATP-binding</keyword>
<dbReference type="KEGG" id="eme:CEM_132"/>
<feature type="domain" description="Methionyl/Leucyl tRNA synthetase" evidence="13">
    <location>
        <begin position="39"/>
        <end position="171"/>
    </location>
</feature>
<dbReference type="InterPro" id="IPR025709">
    <property type="entry name" value="Leu_tRNA-synth_edit"/>
</dbReference>
<keyword evidence="3 9" id="KW-0436">Ligase</keyword>
<reference evidence="16" key="1">
    <citation type="submission" date="2014-07" db="EMBL/GenBank/DDBJ databases">
        <authorList>
            <person name="Santos-Garcia D."/>
        </authorList>
    </citation>
    <scope>NUCLEOTIDE SEQUENCE [LARGE SCALE GENOMIC DNA]</scope>
</reference>
<dbReference type="Gene3D" id="3.40.50.620">
    <property type="entry name" value="HUPs"/>
    <property type="match status" value="2"/>
</dbReference>
<dbReference type="InterPro" id="IPR009008">
    <property type="entry name" value="Val/Leu/Ile-tRNA-synth_edit"/>
</dbReference>
<dbReference type="Pfam" id="PF13603">
    <property type="entry name" value="tRNA-synt_1_2"/>
    <property type="match status" value="1"/>
</dbReference>
<evidence type="ECO:0000256" key="1">
    <source>
        <dbReference type="ARBA" id="ARBA00005594"/>
    </source>
</evidence>
<evidence type="ECO:0000256" key="2">
    <source>
        <dbReference type="ARBA" id="ARBA00022490"/>
    </source>
</evidence>
<dbReference type="SUPFAM" id="SSF52374">
    <property type="entry name" value="Nucleotidylyl transferase"/>
    <property type="match status" value="1"/>
</dbReference>
<dbReference type="InterPro" id="IPR002300">
    <property type="entry name" value="aa-tRNA-synth_Ia"/>
</dbReference>
<dbReference type="GO" id="GO:0004823">
    <property type="term" value="F:leucine-tRNA ligase activity"/>
    <property type="evidence" value="ECO:0007669"/>
    <property type="project" value="UniProtKB-UniRule"/>
</dbReference>
<dbReference type="STRING" id="1495769.CEM_132"/>
<comment type="similarity">
    <text evidence="1 9 10">Belongs to the class-I aminoacyl-tRNA synthetase family.</text>
</comment>
<keyword evidence="2 9" id="KW-0963">Cytoplasm</keyword>
<evidence type="ECO:0000256" key="3">
    <source>
        <dbReference type="ARBA" id="ARBA00022598"/>
    </source>
</evidence>
<evidence type="ECO:0000256" key="7">
    <source>
        <dbReference type="ARBA" id="ARBA00023146"/>
    </source>
</evidence>
<evidence type="ECO:0000259" key="13">
    <source>
        <dbReference type="Pfam" id="PF09334"/>
    </source>
</evidence>
<dbReference type="CDD" id="cd00812">
    <property type="entry name" value="LeuRS_core"/>
    <property type="match status" value="1"/>
</dbReference>
<keyword evidence="16" id="KW-1185">Reference proteome</keyword>
<comment type="catalytic activity">
    <reaction evidence="8 9">
        <text>tRNA(Leu) + L-leucine + ATP = L-leucyl-tRNA(Leu) + AMP + diphosphate</text>
        <dbReference type="Rhea" id="RHEA:11688"/>
        <dbReference type="Rhea" id="RHEA-COMP:9613"/>
        <dbReference type="Rhea" id="RHEA-COMP:9622"/>
        <dbReference type="ChEBI" id="CHEBI:30616"/>
        <dbReference type="ChEBI" id="CHEBI:33019"/>
        <dbReference type="ChEBI" id="CHEBI:57427"/>
        <dbReference type="ChEBI" id="CHEBI:78442"/>
        <dbReference type="ChEBI" id="CHEBI:78494"/>
        <dbReference type="ChEBI" id="CHEBI:456215"/>
        <dbReference type="EC" id="6.1.1.4"/>
    </reaction>
</comment>
<dbReference type="InterPro" id="IPR002302">
    <property type="entry name" value="Leu-tRNA-ligase"/>
</dbReference>
<dbReference type="Proteomes" id="UP000032420">
    <property type="component" value="Chromosome I"/>
</dbReference>
<evidence type="ECO:0000313" key="15">
    <source>
        <dbReference type="EMBL" id="CDZ16400.1"/>
    </source>
</evidence>
<dbReference type="InterPro" id="IPR009080">
    <property type="entry name" value="tRNAsynth_Ia_anticodon-bd"/>
</dbReference>
<dbReference type="GO" id="GO:0006429">
    <property type="term" value="P:leucyl-tRNA aminoacylation"/>
    <property type="evidence" value="ECO:0007669"/>
    <property type="project" value="UniProtKB-UniRule"/>
</dbReference>
<feature type="binding site" evidence="9">
    <location>
        <position position="614"/>
    </location>
    <ligand>
        <name>ATP</name>
        <dbReference type="ChEBI" id="CHEBI:30616"/>
    </ligand>
</feature>
<dbReference type="PROSITE" id="PS00178">
    <property type="entry name" value="AA_TRNA_LIGASE_I"/>
    <property type="match status" value="1"/>
</dbReference>
<feature type="domain" description="Aminoacyl-tRNA synthetase class Ia" evidence="11">
    <location>
        <begin position="610"/>
        <end position="650"/>
    </location>
</feature>
<sequence>MNRYYNHIDVERNAQQFWKNNRCFKVFEDMTIEKYYCLSMFPYPSGNLHMGHVRNYSIGDAITRFNIMQGKNVLQPIGWDAFGMPAENAAIKQGISPNDWTKKNIDYMRIQLNSLGFAYDWDREFSTCEVNYYYWEQWFFTKLIKKDLVYKKDSIVNWDPVDNTVLSNEQVIDGYGWRSGAKIESRKISIWFLKITNYAEELLKDLDNLDWPERVKTMQRNWIGKSSGVDIDFYVSEIPDALSKLTIFTTRPDTLMGVSYLAISSEHPIANFLYKNNPKLIKFFKKYCNSLCGEADIENLGINIVYKANHPITKEKLPIYITNFVLMEYGHGAIMCVPAHDKRDWDFANKYSLSKIPVIADINGNIPNIYNGPYTKQGSILINSGEFNFLKTYEAFDIIIKKLEKKYNSIKRVNYRIRDWGISRQRYWGTPIPIKYGKNGEIIALNIDELPVCLPTNIKLKTNKSPLNTIPSFYNLRNLWTRETDTFDTFIESSWYYARFCCHDNNDLMLDERVKYWLPVDIYIGGIEHAILHLLYARFFHKLLRDFGLVHCDEPFKRLLTQGMVVANTYYRKMNDGSNQWFNHIDVKVKSDGSAYLISDGKPVIMGGIQKMSKSKNNGVDPQSMINQFGADTVRLFILFAAPSDQSLEWSYAGIEGAYRFLNRLWKFTYDHIALFGIINKNINVSLLNDRQRAIRRITHITIKKTTYDINSANFNTAIAAVMKLNNTLLRFNDNSIQGLAVIIEALEVSLLILSPIVPHITHVLWNELGHKEAIINARWPKIDDQALFIEEMTLVIQINGKLRTKIKIPADTDLDIIKKIALSDYKIQIYIKCKFITKIFIVPGKLINIVF</sequence>
<accession>A0A078KHJ9</accession>
<dbReference type="FunFam" id="1.10.730.10:FF:000003">
    <property type="entry name" value="Leucine--tRNA ligase"/>
    <property type="match status" value="1"/>
</dbReference>
<dbReference type="PANTHER" id="PTHR43740">
    <property type="entry name" value="LEUCYL-TRNA SYNTHETASE"/>
    <property type="match status" value="1"/>
</dbReference>
<feature type="domain" description="Methionyl/Valyl/Leucyl/Isoleucyl-tRNA synthetase anticodon-binding" evidence="12">
    <location>
        <begin position="693"/>
        <end position="818"/>
    </location>
</feature>
<evidence type="ECO:0000256" key="6">
    <source>
        <dbReference type="ARBA" id="ARBA00022917"/>
    </source>
</evidence>
<dbReference type="Gene3D" id="2.20.28.290">
    <property type="match status" value="1"/>
</dbReference>
<evidence type="ECO:0000313" key="16">
    <source>
        <dbReference type="Proteomes" id="UP000032420"/>
    </source>
</evidence>
<keyword evidence="4 9" id="KW-0547">Nucleotide-binding</keyword>
<evidence type="ECO:0000256" key="10">
    <source>
        <dbReference type="RuleBase" id="RU363035"/>
    </source>
</evidence>
<evidence type="ECO:0000256" key="8">
    <source>
        <dbReference type="ARBA" id="ARBA00047469"/>
    </source>
</evidence>
<protein>
    <recommendedName>
        <fullName evidence="9">Leucine--tRNA ligase</fullName>
        <ecNumber evidence="9">6.1.1.4</ecNumber>
    </recommendedName>
    <alternativeName>
        <fullName evidence="9">Leucyl-tRNA synthetase</fullName>
        <shortName evidence="9">LeuRS</shortName>
    </alternativeName>
</protein>
<dbReference type="Pfam" id="PF00133">
    <property type="entry name" value="tRNA-synt_1"/>
    <property type="match status" value="1"/>
</dbReference>
<name>A0A078KHJ9_9GAMM</name>
<evidence type="ECO:0000259" key="11">
    <source>
        <dbReference type="Pfam" id="PF00133"/>
    </source>
</evidence>
<evidence type="ECO:0000256" key="5">
    <source>
        <dbReference type="ARBA" id="ARBA00022840"/>
    </source>
</evidence>
<dbReference type="Pfam" id="PF09334">
    <property type="entry name" value="tRNA-synt_1g"/>
    <property type="match status" value="1"/>
</dbReference>
<dbReference type="SUPFAM" id="SSF50677">
    <property type="entry name" value="ValRS/IleRS/LeuRS editing domain"/>
    <property type="match status" value="1"/>
</dbReference>
<dbReference type="CDD" id="cd07958">
    <property type="entry name" value="Anticodon_Ia_Leu_BEm"/>
    <property type="match status" value="1"/>
</dbReference>
<dbReference type="HOGENOM" id="CLU_004427_0_0_6"/>
<evidence type="ECO:0000256" key="9">
    <source>
        <dbReference type="HAMAP-Rule" id="MF_00049"/>
    </source>
</evidence>
<dbReference type="HAMAP" id="MF_00049_B">
    <property type="entry name" value="Leu_tRNA_synth_B"/>
    <property type="match status" value="1"/>
</dbReference>
<dbReference type="InterPro" id="IPR014729">
    <property type="entry name" value="Rossmann-like_a/b/a_fold"/>
</dbReference>
<dbReference type="GO" id="GO:0005829">
    <property type="term" value="C:cytosol"/>
    <property type="evidence" value="ECO:0007669"/>
    <property type="project" value="TreeGrafter"/>
</dbReference>
<dbReference type="InterPro" id="IPR001412">
    <property type="entry name" value="aa-tRNA-synth_I_CS"/>
</dbReference>
<dbReference type="AlphaFoldDB" id="A0A078KHJ9"/>
<proteinExistence type="inferred from homology"/>
<dbReference type="Gene3D" id="3.90.740.10">
    <property type="entry name" value="Valyl/Leucyl/Isoleucyl-tRNA synthetase, editing domain"/>
    <property type="match status" value="1"/>
</dbReference>
<evidence type="ECO:0000259" key="12">
    <source>
        <dbReference type="Pfam" id="PF08264"/>
    </source>
</evidence>